<evidence type="ECO:0000313" key="2">
    <source>
        <dbReference type="Proteomes" id="UP000887013"/>
    </source>
</evidence>
<protein>
    <submittedName>
        <fullName evidence="1">Uncharacterized protein</fullName>
    </submittedName>
</protein>
<gene>
    <name evidence="1" type="ORF">NPIL_205811</name>
</gene>
<dbReference type="Proteomes" id="UP000887013">
    <property type="component" value="Unassembled WGS sequence"/>
</dbReference>
<dbReference type="PANTHER" id="PTHR38681:SF1">
    <property type="entry name" value="RETROVIRUS-RELATED POL POLYPROTEIN FROM TRANSPOSON 412-LIKE PROTEIN"/>
    <property type="match status" value="1"/>
</dbReference>
<dbReference type="EMBL" id="BMAW01069000">
    <property type="protein sequence ID" value="GFT66799.1"/>
    <property type="molecule type" value="Genomic_DNA"/>
</dbReference>
<comment type="caution">
    <text evidence="1">The sequence shown here is derived from an EMBL/GenBank/DDBJ whole genome shotgun (WGS) entry which is preliminary data.</text>
</comment>
<dbReference type="PANTHER" id="PTHR38681">
    <property type="entry name" value="RETROVIRUS-RELATED POL POLYPROTEIN FROM TRANSPOSON 412-LIKE PROTEIN-RELATED"/>
    <property type="match status" value="1"/>
</dbReference>
<reference evidence="1" key="1">
    <citation type="submission" date="2020-08" db="EMBL/GenBank/DDBJ databases">
        <title>Multicomponent nature underlies the extraordinary mechanical properties of spider dragline silk.</title>
        <authorList>
            <person name="Kono N."/>
            <person name="Nakamura H."/>
            <person name="Mori M."/>
            <person name="Yoshida Y."/>
            <person name="Ohtoshi R."/>
            <person name="Malay A.D."/>
            <person name="Moran D.A.P."/>
            <person name="Tomita M."/>
            <person name="Numata K."/>
            <person name="Arakawa K."/>
        </authorList>
    </citation>
    <scope>NUCLEOTIDE SEQUENCE</scope>
</reference>
<sequence>MQLPKPKPTVLHAKHAVFMHKDLKACTRVFVRRDSVLHHYKQPYEGPVLVLKDSDKLFKVFNEKLSTISIDRMKQAFMPNADSDITPSAIKLSPDTPAKTNLRQTRFGRHVHFPYYFISSY</sequence>
<name>A0A8X6U0T7_NEPPI</name>
<keyword evidence="2" id="KW-1185">Reference proteome</keyword>
<dbReference type="AlphaFoldDB" id="A0A8X6U0T7"/>
<organism evidence="1 2">
    <name type="scientific">Nephila pilipes</name>
    <name type="common">Giant wood spider</name>
    <name type="synonym">Nephila maculata</name>
    <dbReference type="NCBI Taxonomy" id="299642"/>
    <lineage>
        <taxon>Eukaryota</taxon>
        <taxon>Metazoa</taxon>
        <taxon>Ecdysozoa</taxon>
        <taxon>Arthropoda</taxon>
        <taxon>Chelicerata</taxon>
        <taxon>Arachnida</taxon>
        <taxon>Araneae</taxon>
        <taxon>Araneomorphae</taxon>
        <taxon>Entelegynae</taxon>
        <taxon>Araneoidea</taxon>
        <taxon>Nephilidae</taxon>
        <taxon>Nephila</taxon>
    </lineage>
</organism>
<accession>A0A8X6U0T7</accession>
<proteinExistence type="predicted"/>
<evidence type="ECO:0000313" key="1">
    <source>
        <dbReference type="EMBL" id="GFT66799.1"/>
    </source>
</evidence>
<dbReference type="OrthoDB" id="6423314at2759"/>